<proteinExistence type="predicted"/>
<dbReference type="RefSeq" id="WP_087620310.1">
    <property type="nucleotide sequence ID" value="NZ_NEXX01000002.1"/>
</dbReference>
<dbReference type="GO" id="GO:0016491">
    <property type="term" value="F:oxidoreductase activity"/>
    <property type="evidence" value="ECO:0007669"/>
    <property type="project" value="InterPro"/>
</dbReference>
<evidence type="ECO:0000313" key="3">
    <source>
        <dbReference type="Proteomes" id="UP000196536"/>
    </source>
</evidence>
<dbReference type="Pfam" id="PF09995">
    <property type="entry name" value="MPAB_Lcp_cat"/>
    <property type="match status" value="1"/>
</dbReference>
<dbReference type="AlphaFoldDB" id="A0A1Z9Z006"/>
<protein>
    <recommendedName>
        <fullName evidence="1">ER-bound oxygenase mpaB/mpaB'/Rubber oxygenase catalytic domain-containing protein</fullName>
    </recommendedName>
</protein>
<sequence>MYTSSPSRLVPFEATQKSDWIAQVLNKLCDQPVQPTAQDYSALQQALSKGDGPMEAVIEWVMQNPKQHRQYFETALFKGLDALPENIPELDSFFRHVETKPSWVDDDKINRAIDFTYRLGINNGLVLRDVSLMAGYMFPGFNQPLILTGALKQQVGTRLAETTKWWIDITERNGLERYNHGFSSTIYVRFIHALVRHQLKKSERWDADTWGVPINQFDLAMTNIAFSSVVLLGIRGLGIFPNKAEVDDYLHFWRYVGWLMGVEEQWQVKKESEGWRFMYWLQFSHPKSDASSAALGASLSKEPFEREYRYLRSLQQKLAYRQHLEITQFFIGKKRMQSLGLPNRPAAWFAYYLIARNVVLYTGAKRIPKLKHFLENNGRQMQKMGLALYKNQSKKLASMHK</sequence>
<evidence type="ECO:0000259" key="1">
    <source>
        <dbReference type="Pfam" id="PF09995"/>
    </source>
</evidence>
<dbReference type="OrthoDB" id="6072815at2"/>
<keyword evidence="3" id="KW-1185">Reference proteome</keyword>
<dbReference type="PANTHER" id="PTHR37539:SF1">
    <property type="entry name" value="ER-BOUND OXYGENASE MPAB_MPAB'_RUBBER OXYGENASE CATALYTIC DOMAIN-CONTAINING PROTEIN"/>
    <property type="match status" value="1"/>
</dbReference>
<accession>A0A1Z9Z006</accession>
<feature type="domain" description="ER-bound oxygenase mpaB/mpaB'/Rubber oxygenase catalytic" evidence="1">
    <location>
        <begin position="122"/>
        <end position="356"/>
    </location>
</feature>
<dbReference type="PANTHER" id="PTHR37539">
    <property type="entry name" value="SECRETED PROTEIN-RELATED"/>
    <property type="match status" value="1"/>
</dbReference>
<dbReference type="InterPro" id="IPR037473">
    <property type="entry name" value="Lcp-like"/>
</dbReference>
<dbReference type="EMBL" id="NEXX01000002">
    <property type="protein sequence ID" value="OUY07767.1"/>
    <property type="molecule type" value="Genomic_DNA"/>
</dbReference>
<name>A0A1Z9Z006_9GAMM</name>
<reference evidence="2 3" key="1">
    <citation type="submission" date="2017-05" db="EMBL/GenBank/DDBJ databases">
        <title>Acinetobacter populi ANC 5415 (= PBJ7), whole genome shotgun sequencing project.</title>
        <authorList>
            <person name="Nemec A."/>
            <person name="Radolfova-Krizova L."/>
        </authorList>
    </citation>
    <scope>NUCLEOTIDE SEQUENCE [LARGE SCALE GENOMIC DNA]</scope>
    <source>
        <strain evidence="2 3">PBJ7</strain>
    </source>
</reference>
<organism evidence="2 3">
    <name type="scientific">Acinetobacter populi</name>
    <dbReference type="NCBI Taxonomy" id="1582270"/>
    <lineage>
        <taxon>Bacteria</taxon>
        <taxon>Pseudomonadati</taxon>
        <taxon>Pseudomonadota</taxon>
        <taxon>Gammaproteobacteria</taxon>
        <taxon>Moraxellales</taxon>
        <taxon>Moraxellaceae</taxon>
        <taxon>Acinetobacter</taxon>
    </lineage>
</organism>
<dbReference type="Proteomes" id="UP000196536">
    <property type="component" value="Unassembled WGS sequence"/>
</dbReference>
<dbReference type="InterPro" id="IPR018713">
    <property type="entry name" value="MPAB/Lcp_cat_dom"/>
</dbReference>
<gene>
    <name evidence="2" type="ORF">CAP51_08555</name>
</gene>
<evidence type="ECO:0000313" key="2">
    <source>
        <dbReference type="EMBL" id="OUY07767.1"/>
    </source>
</evidence>
<comment type="caution">
    <text evidence="2">The sequence shown here is derived from an EMBL/GenBank/DDBJ whole genome shotgun (WGS) entry which is preliminary data.</text>
</comment>